<accession>A0ACB8QYY5</accession>
<dbReference type="Proteomes" id="UP000814128">
    <property type="component" value="Unassembled WGS sequence"/>
</dbReference>
<sequence>MATGIAAVVPPSSLNESFYPTTPSDYHRIVSPGLQIPSDPHVAIPVGILTCQRDPLARELDTVIVNSTFLRPEPPKGGSKKANQKQAKTSAAPTVSKPYLQITLHDTVLFPEGGGQSYDIGHLVTEDGSIWEIDFVKRHGIIAVHYAAIKDGLEGVPELLTAGKKVRVTLGEEGLKRRLDHMSMHTVAHLLASLLESKLDVPTLAWSLTSYPAPAYVDLPRALTPAEVTLIQDEANRLVFEGRRVHVEVRELDVGQAGAEGGDVPAARESRGLPSDYTGGVHRLVIIDGVDRNPCCGTHLPSLASLQLYILPPPAGGGTGPFRHLFLTGPRLLAHLNNVQTVLSRTAATMSCSVNETPDRVTLAVDENKRREKRIEDIERELAQTIGASLIEEMLRWRTEGGEGEWTRYIGRVDDEAGAHGFLQAITFAFKDLLPKDAPPYTLLLTSSPSSPTQTSTTVVMIFGSDDIRVKKVGEALKAQFKTLKGGGKGARWSGKATGVWLNERDGKMAALTLVQA</sequence>
<organism evidence="1 2">
    <name type="scientific">Vararia minispora EC-137</name>
    <dbReference type="NCBI Taxonomy" id="1314806"/>
    <lineage>
        <taxon>Eukaryota</taxon>
        <taxon>Fungi</taxon>
        <taxon>Dikarya</taxon>
        <taxon>Basidiomycota</taxon>
        <taxon>Agaricomycotina</taxon>
        <taxon>Agaricomycetes</taxon>
        <taxon>Russulales</taxon>
        <taxon>Lachnocladiaceae</taxon>
        <taxon>Vararia</taxon>
    </lineage>
</organism>
<evidence type="ECO:0000313" key="2">
    <source>
        <dbReference type="Proteomes" id="UP000814128"/>
    </source>
</evidence>
<comment type="caution">
    <text evidence="1">The sequence shown here is derived from an EMBL/GenBank/DDBJ whole genome shotgun (WGS) entry which is preliminary data.</text>
</comment>
<keyword evidence="2" id="KW-1185">Reference proteome</keyword>
<gene>
    <name evidence="1" type="ORF">K488DRAFT_81729</name>
</gene>
<name>A0ACB8QYY5_9AGAM</name>
<dbReference type="EMBL" id="MU273468">
    <property type="protein sequence ID" value="KAI0036735.1"/>
    <property type="molecule type" value="Genomic_DNA"/>
</dbReference>
<evidence type="ECO:0000313" key="1">
    <source>
        <dbReference type="EMBL" id="KAI0036735.1"/>
    </source>
</evidence>
<reference evidence="1" key="1">
    <citation type="submission" date="2021-02" db="EMBL/GenBank/DDBJ databases">
        <authorList>
            <consortium name="DOE Joint Genome Institute"/>
            <person name="Ahrendt S."/>
            <person name="Looney B.P."/>
            <person name="Miyauchi S."/>
            <person name="Morin E."/>
            <person name="Drula E."/>
            <person name="Courty P.E."/>
            <person name="Chicoki N."/>
            <person name="Fauchery L."/>
            <person name="Kohler A."/>
            <person name="Kuo A."/>
            <person name="Labutti K."/>
            <person name="Pangilinan J."/>
            <person name="Lipzen A."/>
            <person name="Riley R."/>
            <person name="Andreopoulos W."/>
            <person name="He G."/>
            <person name="Johnson J."/>
            <person name="Barry K.W."/>
            <person name="Grigoriev I.V."/>
            <person name="Nagy L."/>
            <person name="Hibbett D."/>
            <person name="Henrissat B."/>
            <person name="Matheny P.B."/>
            <person name="Labbe J."/>
            <person name="Martin F."/>
        </authorList>
    </citation>
    <scope>NUCLEOTIDE SEQUENCE</scope>
    <source>
        <strain evidence="1">EC-137</strain>
    </source>
</reference>
<proteinExistence type="predicted"/>
<reference evidence="1" key="2">
    <citation type="journal article" date="2022" name="New Phytol.">
        <title>Evolutionary transition to the ectomycorrhizal habit in the genomes of a hyperdiverse lineage of mushroom-forming fungi.</title>
        <authorList>
            <person name="Looney B."/>
            <person name="Miyauchi S."/>
            <person name="Morin E."/>
            <person name="Drula E."/>
            <person name="Courty P.E."/>
            <person name="Kohler A."/>
            <person name="Kuo A."/>
            <person name="LaButti K."/>
            <person name="Pangilinan J."/>
            <person name="Lipzen A."/>
            <person name="Riley R."/>
            <person name="Andreopoulos W."/>
            <person name="He G."/>
            <person name="Johnson J."/>
            <person name="Nolan M."/>
            <person name="Tritt A."/>
            <person name="Barry K.W."/>
            <person name="Grigoriev I.V."/>
            <person name="Nagy L.G."/>
            <person name="Hibbett D."/>
            <person name="Henrissat B."/>
            <person name="Matheny P.B."/>
            <person name="Labbe J."/>
            <person name="Martin F.M."/>
        </authorList>
    </citation>
    <scope>NUCLEOTIDE SEQUENCE</scope>
    <source>
        <strain evidence="1">EC-137</strain>
    </source>
</reference>
<protein>
    <submittedName>
        <fullName evidence="1">ThrRS/AlaRS common domain-containing protein</fullName>
    </submittedName>
</protein>